<comment type="cofactor">
    <cofactor evidence="1">
        <name>FAD</name>
        <dbReference type="ChEBI" id="CHEBI:57692"/>
    </cofactor>
</comment>
<keyword evidence="5" id="KW-0560">Oxidoreductase</keyword>
<dbReference type="InterPro" id="IPR006091">
    <property type="entry name" value="Acyl-CoA_Oxase/DH_mid-dom"/>
</dbReference>
<dbReference type="InterPro" id="IPR009075">
    <property type="entry name" value="AcylCo_DH/oxidase_C"/>
</dbReference>
<evidence type="ECO:0000256" key="2">
    <source>
        <dbReference type="ARBA" id="ARBA00009347"/>
    </source>
</evidence>
<proteinExistence type="inferred from homology"/>
<dbReference type="PANTHER" id="PTHR43292">
    <property type="entry name" value="ACYL-COA DEHYDROGENASE"/>
    <property type="match status" value="1"/>
</dbReference>
<evidence type="ECO:0000256" key="3">
    <source>
        <dbReference type="ARBA" id="ARBA00022630"/>
    </source>
</evidence>
<evidence type="ECO:0000259" key="8">
    <source>
        <dbReference type="Pfam" id="PF02771"/>
    </source>
</evidence>
<dbReference type="SUPFAM" id="SSF56645">
    <property type="entry name" value="Acyl-CoA dehydrogenase NM domain-like"/>
    <property type="match status" value="2"/>
</dbReference>
<dbReference type="Pfam" id="PF02771">
    <property type="entry name" value="Acyl-CoA_dh_N"/>
    <property type="match status" value="2"/>
</dbReference>
<evidence type="ECO:0000259" key="7">
    <source>
        <dbReference type="Pfam" id="PF02770"/>
    </source>
</evidence>
<evidence type="ECO:0000313" key="9">
    <source>
        <dbReference type="EMBL" id="MBB6626102.1"/>
    </source>
</evidence>
<reference evidence="9 10" key="1">
    <citation type="submission" date="2020-08" db="EMBL/GenBank/DDBJ databases">
        <authorList>
            <person name="Seo M.-J."/>
        </authorList>
    </citation>
    <scope>NUCLEOTIDE SEQUENCE [LARGE SCALE GENOMIC DNA]</scope>
    <source>
        <strain evidence="9 10">KIGAM211</strain>
    </source>
</reference>
<dbReference type="Proteomes" id="UP000523955">
    <property type="component" value="Unassembled WGS sequence"/>
</dbReference>
<dbReference type="InterPro" id="IPR036250">
    <property type="entry name" value="AcylCo_DH-like_C"/>
</dbReference>
<dbReference type="Gene3D" id="2.40.110.10">
    <property type="entry name" value="Butyryl-CoA Dehydrogenase, subunit A, domain 2"/>
    <property type="match status" value="1"/>
</dbReference>
<dbReference type="Gene3D" id="1.10.540.10">
    <property type="entry name" value="Acyl-CoA dehydrogenase/oxidase, N-terminal domain"/>
    <property type="match status" value="2"/>
</dbReference>
<dbReference type="PANTHER" id="PTHR43292:SF4">
    <property type="entry name" value="ACYL-COA DEHYDROGENASE FADE34"/>
    <property type="match status" value="1"/>
</dbReference>
<feature type="domain" description="Acyl-CoA dehydrogenase/oxidase C-terminal" evidence="6">
    <location>
        <begin position="212"/>
        <end position="342"/>
    </location>
</feature>
<dbReference type="Gene3D" id="1.20.140.10">
    <property type="entry name" value="Butyryl-CoA Dehydrogenase, subunit A, domain 3"/>
    <property type="match status" value="2"/>
</dbReference>
<name>A0A7X0RD90_9ACTN</name>
<dbReference type="Pfam" id="PF00441">
    <property type="entry name" value="Acyl-CoA_dh_1"/>
    <property type="match status" value="2"/>
</dbReference>
<comment type="caution">
    <text evidence="9">The sequence shown here is derived from an EMBL/GenBank/DDBJ whole genome shotgun (WGS) entry which is preliminary data.</text>
</comment>
<keyword evidence="3" id="KW-0285">Flavoprotein</keyword>
<protein>
    <submittedName>
        <fullName evidence="9">Acyl-CoA dehydrogenase</fullName>
    </submittedName>
</protein>
<dbReference type="GO" id="GO:0016627">
    <property type="term" value="F:oxidoreductase activity, acting on the CH-CH group of donors"/>
    <property type="evidence" value="ECO:0007669"/>
    <property type="project" value="InterPro"/>
</dbReference>
<dbReference type="GO" id="GO:0050660">
    <property type="term" value="F:flavin adenine dinucleotide binding"/>
    <property type="evidence" value="ECO:0007669"/>
    <property type="project" value="InterPro"/>
</dbReference>
<sequence length="712" mass="73985">MSIGITDEHVDLAASLRTWAAGAGGIDVVRAAEEDPDADFATLWKGIGSMGIATIGLPEAAGGGGGSVLDVAVALEACAAALVPGPLLGTAVAASLLGETDGIAAAIGSGAAVAVGPAPSLVLGDRLTGTVQVVWDAPGAPYLLLGAAAPSGAARDERWFVVPSGSVTVASATPLDLSRRCGTVTVDAALEDLVPVPGLTARLVHRAAVTLAAAEASGVARWCLETAVEYAKVREQFGQKIGSFQAVKHLCAEMLETAESVTAAAWDVAAVAFGDDDQWAFSAEVAAAVCFDGAVAVAKSCIQVLGGIGFTFEHDAHLYLRRALALRALIGDTDAAAERLAATAADGVRRTLQVDLDGRDDAIRGDVAARVDGIAALPEGERRAALVETGYLTPHWPAPYGLGADPVTQLVIDQELARAGVERPDIVIAGWALPTIFEHGTDAQRERFVTPSLRGDLVWCQLFSEPGSGSDLASLRTRAERVEGGWRLTGQKVWTSVADRADWGICLARTNPDAPQHKGISYFLVDMRSEGIDVRPLREITGQALFNEVFLDDVLVPDDCLVGEVDGGWRLARTTLANERIAMATSRLAKSTERAVELAAAGGLTVAQRVAVGRSVALSTVCALLGVRSTLRSLAGQGPGPESSVAKLLGVRNRQDGAELVVTLLGDRAAMVTDDVRDAVWELLNTRCLSIAGGTTQILRNVAGERILGLPR</sequence>
<gene>
    <name evidence="9" type="ORF">H5V45_02095</name>
</gene>
<feature type="domain" description="Acyl-CoA oxidase/dehydrogenase middle" evidence="7">
    <location>
        <begin position="460"/>
        <end position="554"/>
    </location>
</feature>
<dbReference type="InterPro" id="IPR009100">
    <property type="entry name" value="AcylCoA_DH/oxidase_NM_dom_sf"/>
</dbReference>
<comment type="similarity">
    <text evidence="2">Belongs to the acyl-CoA dehydrogenase family.</text>
</comment>
<organism evidence="9 10">
    <name type="scientific">Nocardioides luti</name>
    <dbReference type="NCBI Taxonomy" id="2761101"/>
    <lineage>
        <taxon>Bacteria</taxon>
        <taxon>Bacillati</taxon>
        <taxon>Actinomycetota</taxon>
        <taxon>Actinomycetes</taxon>
        <taxon>Propionibacteriales</taxon>
        <taxon>Nocardioidaceae</taxon>
        <taxon>Nocardioides</taxon>
    </lineage>
</organism>
<evidence type="ECO:0000256" key="5">
    <source>
        <dbReference type="ARBA" id="ARBA00023002"/>
    </source>
</evidence>
<dbReference type="FunFam" id="2.40.110.10:FF:000011">
    <property type="entry name" value="Acyl-CoA dehydrogenase FadE34"/>
    <property type="match status" value="1"/>
</dbReference>
<feature type="domain" description="Acyl-CoA dehydrogenase/oxidase N-terminal" evidence="8">
    <location>
        <begin position="6"/>
        <end position="87"/>
    </location>
</feature>
<dbReference type="InterPro" id="IPR046373">
    <property type="entry name" value="Acyl-CoA_Oxase/DH_mid-dom_sf"/>
</dbReference>
<dbReference type="InterPro" id="IPR037069">
    <property type="entry name" value="AcylCoA_DH/ox_N_sf"/>
</dbReference>
<dbReference type="EMBL" id="JACKXE010000001">
    <property type="protein sequence ID" value="MBB6626102.1"/>
    <property type="molecule type" value="Genomic_DNA"/>
</dbReference>
<evidence type="ECO:0000313" key="10">
    <source>
        <dbReference type="Proteomes" id="UP000523955"/>
    </source>
</evidence>
<feature type="domain" description="Acyl-CoA dehydrogenase/oxidase C-terminal" evidence="6">
    <location>
        <begin position="567"/>
        <end position="708"/>
    </location>
</feature>
<evidence type="ECO:0000256" key="1">
    <source>
        <dbReference type="ARBA" id="ARBA00001974"/>
    </source>
</evidence>
<dbReference type="RefSeq" id="WP_185251411.1">
    <property type="nucleotide sequence ID" value="NZ_JACKXE010000001.1"/>
</dbReference>
<dbReference type="InterPro" id="IPR052161">
    <property type="entry name" value="Mycobact_Acyl-CoA_DH"/>
</dbReference>
<accession>A0A7X0RD90</accession>
<keyword evidence="4" id="KW-0274">FAD</keyword>
<feature type="domain" description="Acyl-CoA dehydrogenase/oxidase N-terminal" evidence="8">
    <location>
        <begin position="381"/>
        <end position="456"/>
    </location>
</feature>
<evidence type="ECO:0000256" key="4">
    <source>
        <dbReference type="ARBA" id="ARBA00022827"/>
    </source>
</evidence>
<dbReference type="AlphaFoldDB" id="A0A7X0RD90"/>
<dbReference type="SUPFAM" id="SSF47203">
    <property type="entry name" value="Acyl-CoA dehydrogenase C-terminal domain-like"/>
    <property type="match status" value="2"/>
</dbReference>
<dbReference type="InterPro" id="IPR013786">
    <property type="entry name" value="AcylCoA_DH/ox_N"/>
</dbReference>
<dbReference type="GO" id="GO:0005886">
    <property type="term" value="C:plasma membrane"/>
    <property type="evidence" value="ECO:0007669"/>
    <property type="project" value="TreeGrafter"/>
</dbReference>
<dbReference type="Pfam" id="PF02770">
    <property type="entry name" value="Acyl-CoA_dh_M"/>
    <property type="match status" value="1"/>
</dbReference>
<keyword evidence="10" id="KW-1185">Reference proteome</keyword>
<evidence type="ECO:0000259" key="6">
    <source>
        <dbReference type="Pfam" id="PF00441"/>
    </source>
</evidence>